<proteinExistence type="predicted"/>
<dbReference type="RefSeq" id="WP_005004139.1">
    <property type="nucleotide sequence ID" value="NZ_CH672427.1"/>
</dbReference>
<evidence type="ECO:0000313" key="1">
    <source>
        <dbReference type="EMBL" id="EAR23157.1"/>
    </source>
</evidence>
<protein>
    <recommendedName>
        <fullName evidence="3">Transporter</fullName>
    </recommendedName>
</protein>
<name>A4BLG9_9GAMM</name>
<dbReference type="Pfam" id="PF07311">
    <property type="entry name" value="Dodecin"/>
    <property type="match status" value="1"/>
</dbReference>
<dbReference type="STRING" id="314278.NB231_15093"/>
<comment type="caution">
    <text evidence="1">The sequence shown here is derived from an EMBL/GenBank/DDBJ whole genome shotgun (WGS) entry which is preliminary data.</text>
</comment>
<dbReference type="Gene3D" id="3.30.1660.10">
    <property type="entry name" value="Flavin-binding protein dodecin"/>
    <property type="match status" value="1"/>
</dbReference>
<keyword evidence="2" id="KW-1185">Reference proteome</keyword>
<dbReference type="AlphaFoldDB" id="A4BLG9"/>
<dbReference type="InterPro" id="IPR009923">
    <property type="entry name" value="Dodecin"/>
</dbReference>
<dbReference type="HOGENOM" id="CLU_161196_0_1_6"/>
<reference evidence="1 2" key="1">
    <citation type="submission" date="2006-02" db="EMBL/GenBank/DDBJ databases">
        <authorList>
            <person name="Waterbury J."/>
            <person name="Ferriera S."/>
            <person name="Johnson J."/>
            <person name="Kravitz S."/>
            <person name="Halpern A."/>
            <person name="Remington K."/>
            <person name="Beeson K."/>
            <person name="Tran B."/>
            <person name="Rogers Y.-H."/>
            <person name="Friedman R."/>
            <person name="Venter J.C."/>
        </authorList>
    </citation>
    <scope>NUCLEOTIDE SEQUENCE [LARGE SCALE GENOMIC DNA]</scope>
    <source>
        <strain evidence="1 2">Nb-231</strain>
    </source>
</reference>
<dbReference type="PANTHER" id="PTHR39324:SF1">
    <property type="entry name" value="CALCIUM DODECIN"/>
    <property type="match status" value="1"/>
</dbReference>
<dbReference type="PANTHER" id="PTHR39324">
    <property type="entry name" value="CALCIUM DODECIN"/>
    <property type="match status" value="1"/>
</dbReference>
<organism evidence="1 2">
    <name type="scientific">Nitrococcus mobilis Nb-231</name>
    <dbReference type="NCBI Taxonomy" id="314278"/>
    <lineage>
        <taxon>Bacteria</taxon>
        <taxon>Pseudomonadati</taxon>
        <taxon>Pseudomonadota</taxon>
        <taxon>Gammaproteobacteria</taxon>
        <taxon>Chromatiales</taxon>
        <taxon>Ectothiorhodospiraceae</taxon>
        <taxon>Nitrococcus</taxon>
    </lineage>
</organism>
<evidence type="ECO:0008006" key="3">
    <source>
        <dbReference type="Google" id="ProtNLM"/>
    </source>
</evidence>
<dbReference type="InterPro" id="IPR036694">
    <property type="entry name" value="Dodecin-like_sf"/>
</dbReference>
<dbReference type="OrthoDB" id="9805449at2"/>
<gene>
    <name evidence="1" type="ORF">NB231_15093</name>
</gene>
<dbReference type="SUPFAM" id="SSF89807">
    <property type="entry name" value="Dodecin-like"/>
    <property type="match status" value="1"/>
</dbReference>
<accession>A4BLG9</accession>
<dbReference type="Proteomes" id="UP000003374">
    <property type="component" value="Unassembled WGS sequence"/>
</dbReference>
<dbReference type="EMBL" id="AAOF01000001">
    <property type="protein sequence ID" value="EAR23157.1"/>
    <property type="molecule type" value="Genomic_DNA"/>
</dbReference>
<sequence length="72" mass="7858">MSSSAYKVVEVIGTSENSWEEAARNAVETAAQSLKHMRIAEVKELDMTVGADGRVMSYRAKMSLSFKYVPGG</sequence>
<dbReference type="eggNOG" id="COG3360">
    <property type="taxonomic scope" value="Bacteria"/>
</dbReference>
<dbReference type="InterPro" id="IPR025543">
    <property type="entry name" value="Dodecin-like"/>
</dbReference>
<evidence type="ECO:0000313" key="2">
    <source>
        <dbReference type="Proteomes" id="UP000003374"/>
    </source>
</evidence>